<keyword evidence="7 8" id="KW-0472">Membrane</keyword>
<dbReference type="SUPFAM" id="SSF103506">
    <property type="entry name" value="Mitochondrial carrier"/>
    <property type="match status" value="1"/>
</dbReference>
<feature type="compositionally biased region" description="Polar residues" evidence="10">
    <location>
        <begin position="223"/>
        <end position="235"/>
    </location>
</feature>
<evidence type="ECO:0000256" key="1">
    <source>
        <dbReference type="ARBA" id="ARBA00004225"/>
    </source>
</evidence>
<dbReference type="PRINTS" id="PR00926">
    <property type="entry name" value="MITOCARRIER"/>
</dbReference>
<evidence type="ECO:0000313" key="12">
    <source>
        <dbReference type="Proteomes" id="UP000243876"/>
    </source>
</evidence>
<evidence type="ECO:0000256" key="6">
    <source>
        <dbReference type="ARBA" id="ARBA00023128"/>
    </source>
</evidence>
<name>A0A0D6ET26_SPOSA</name>
<dbReference type="PROSITE" id="PS50920">
    <property type="entry name" value="SOLCAR"/>
    <property type="match status" value="3"/>
</dbReference>
<dbReference type="InterPro" id="IPR002067">
    <property type="entry name" value="MCP"/>
</dbReference>
<evidence type="ECO:0000256" key="7">
    <source>
        <dbReference type="ARBA" id="ARBA00023136"/>
    </source>
</evidence>
<accession>A0A0D6ET26</accession>
<evidence type="ECO:0000256" key="8">
    <source>
        <dbReference type="PROSITE-ProRule" id="PRU00282"/>
    </source>
</evidence>
<organism evidence="11 12">
    <name type="scientific">Sporidiobolus salmonicolor</name>
    <name type="common">Yeast-like fungus</name>
    <name type="synonym">Sporobolomyces salmonicolor</name>
    <dbReference type="NCBI Taxonomy" id="5005"/>
    <lineage>
        <taxon>Eukaryota</taxon>
        <taxon>Fungi</taxon>
        <taxon>Dikarya</taxon>
        <taxon>Basidiomycota</taxon>
        <taxon>Pucciniomycotina</taxon>
        <taxon>Microbotryomycetes</taxon>
        <taxon>Sporidiobolales</taxon>
        <taxon>Sporidiobolaceae</taxon>
        <taxon>Sporobolomyces</taxon>
    </lineage>
</organism>
<keyword evidence="12" id="KW-1185">Reference proteome</keyword>
<keyword evidence="2 9" id="KW-0813">Transport</keyword>
<evidence type="ECO:0000256" key="2">
    <source>
        <dbReference type="ARBA" id="ARBA00022448"/>
    </source>
</evidence>
<dbReference type="Pfam" id="PF00153">
    <property type="entry name" value="Mito_carr"/>
    <property type="match status" value="3"/>
</dbReference>
<dbReference type="AlphaFoldDB" id="A0A0D6ET26"/>
<feature type="repeat" description="Solcar" evidence="8">
    <location>
        <begin position="63"/>
        <end position="154"/>
    </location>
</feature>
<feature type="compositionally biased region" description="Pro residues" evidence="10">
    <location>
        <begin position="240"/>
        <end position="256"/>
    </location>
</feature>
<feature type="region of interest" description="Disordered" evidence="10">
    <location>
        <begin position="1"/>
        <end position="59"/>
    </location>
</feature>
<evidence type="ECO:0000256" key="3">
    <source>
        <dbReference type="ARBA" id="ARBA00022692"/>
    </source>
</evidence>
<dbReference type="Proteomes" id="UP000243876">
    <property type="component" value="Unassembled WGS sequence"/>
</dbReference>
<feature type="repeat" description="Solcar" evidence="8">
    <location>
        <begin position="305"/>
        <end position="395"/>
    </location>
</feature>
<dbReference type="EMBL" id="CENE01000041">
    <property type="protein sequence ID" value="CEQ42936.1"/>
    <property type="molecule type" value="Genomic_DNA"/>
</dbReference>
<comment type="subcellular location">
    <subcellularLocation>
        <location evidence="1">Mitochondrion membrane</location>
        <topology evidence="1">Multi-pass membrane protein</topology>
    </subcellularLocation>
</comment>
<keyword evidence="5" id="KW-1133">Transmembrane helix</keyword>
<sequence length="420" mass="45204">MATSPSPAHLDAAPPATHSLATSAPPASPKPSSAGSPVPPSPAAPSASPSPRKRRKVDSDSLRYVLTSGFAGGIAGCIAKTSVAPLDRVKILFQTRSPDYQRYAGTWLGVFRASRDIYAETGFRGLLQGHSATLLRIFPYAAIKFMAYEGFHSILMPTPESETSSRRFLAGSLAGITTTALTYPLELIRVRLAFEPHHSKSDQASLLRTIRMIYLSPPPETLRPSQSPAPTSNGKTRPIAAPPPPPEPPSLAPPTNKPSLTHFYRGVFPTLAGIIPYAGTSFLVWGYLKSDLFPSILPPSVRSRHRAALDLLAGGIAGAIGQTTAYPLDIVRRRMQVGPVLHAGMRGRQGFVETAKNVYRAHGWRGFFVGLSIGYLKVVPMNAVSFATWVGMKRVLGLQEKRERGEKETVPVVRDTAEVG</sequence>
<feature type="compositionally biased region" description="Low complexity" evidence="10">
    <location>
        <begin position="12"/>
        <end position="36"/>
    </location>
</feature>
<feature type="region of interest" description="Disordered" evidence="10">
    <location>
        <begin position="217"/>
        <end position="256"/>
    </location>
</feature>
<protein>
    <submittedName>
        <fullName evidence="11">SPOSA6832_04811-mRNA-1:cds</fullName>
    </submittedName>
</protein>
<gene>
    <name evidence="11" type="primary">SPOSA6832_04811</name>
</gene>
<keyword evidence="3 8" id="KW-0812">Transmembrane</keyword>
<comment type="similarity">
    <text evidence="9">Belongs to the mitochondrial carrier (TC 2.A.29) family.</text>
</comment>
<evidence type="ECO:0000256" key="5">
    <source>
        <dbReference type="ARBA" id="ARBA00022989"/>
    </source>
</evidence>
<dbReference type="InterPro" id="IPR023395">
    <property type="entry name" value="MCP_dom_sf"/>
</dbReference>
<dbReference type="PANTHER" id="PTHR24089">
    <property type="entry name" value="SOLUTE CARRIER FAMILY 25"/>
    <property type="match status" value="1"/>
</dbReference>
<evidence type="ECO:0000256" key="10">
    <source>
        <dbReference type="SAM" id="MobiDB-lite"/>
    </source>
</evidence>
<evidence type="ECO:0000256" key="4">
    <source>
        <dbReference type="ARBA" id="ARBA00022737"/>
    </source>
</evidence>
<feature type="repeat" description="Solcar" evidence="8">
    <location>
        <begin position="162"/>
        <end position="291"/>
    </location>
</feature>
<reference evidence="12" key="1">
    <citation type="submission" date="2015-02" db="EMBL/GenBank/DDBJ databases">
        <authorList>
            <person name="Gon?alves P."/>
        </authorList>
    </citation>
    <scope>NUCLEOTIDE SEQUENCE [LARGE SCALE GENOMIC DNA]</scope>
</reference>
<dbReference type="GO" id="GO:0055085">
    <property type="term" value="P:transmembrane transport"/>
    <property type="evidence" value="ECO:0007669"/>
    <property type="project" value="InterPro"/>
</dbReference>
<dbReference type="OrthoDB" id="270584at2759"/>
<evidence type="ECO:0000256" key="9">
    <source>
        <dbReference type="RuleBase" id="RU000488"/>
    </source>
</evidence>
<dbReference type="InterPro" id="IPR018108">
    <property type="entry name" value="MCP_transmembrane"/>
</dbReference>
<keyword evidence="4" id="KW-0677">Repeat</keyword>
<dbReference type="Gene3D" id="1.50.40.10">
    <property type="entry name" value="Mitochondrial carrier domain"/>
    <property type="match status" value="1"/>
</dbReference>
<proteinExistence type="inferred from homology"/>
<dbReference type="GO" id="GO:0031966">
    <property type="term" value="C:mitochondrial membrane"/>
    <property type="evidence" value="ECO:0007669"/>
    <property type="project" value="UniProtKB-SubCell"/>
</dbReference>
<keyword evidence="6" id="KW-0496">Mitochondrion</keyword>
<evidence type="ECO:0000313" key="11">
    <source>
        <dbReference type="EMBL" id="CEQ42936.1"/>
    </source>
</evidence>